<accession>A0A9P3C6P2</accession>
<dbReference type="InterPro" id="IPR024983">
    <property type="entry name" value="CHAT_dom"/>
</dbReference>
<evidence type="ECO:0000256" key="1">
    <source>
        <dbReference type="SAM" id="Coils"/>
    </source>
</evidence>
<name>A0A9P3C6P2_ASPVI</name>
<protein>
    <recommendedName>
        <fullName evidence="2">CHAT domain-containing protein</fullName>
    </recommendedName>
</protein>
<dbReference type="GeneID" id="66930826"/>
<dbReference type="Proteomes" id="UP000710440">
    <property type="component" value="Unassembled WGS sequence"/>
</dbReference>
<evidence type="ECO:0000259" key="2">
    <source>
        <dbReference type="Pfam" id="PF12770"/>
    </source>
</evidence>
<gene>
    <name evidence="3" type="ORF">Aspvir_002844</name>
</gene>
<evidence type="ECO:0000313" key="3">
    <source>
        <dbReference type="EMBL" id="GIK07188.1"/>
    </source>
</evidence>
<proteinExistence type="predicted"/>
<dbReference type="RefSeq" id="XP_043130374.1">
    <property type="nucleotide sequence ID" value="XM_043274439.1"/>
</dbReference>
<feature type="domain" description="CHAT" evidence="2">
    <location>
        <begin position="960"/>
        <end position="1287"/>
    </location>
</feature>
<dbReference type="EMBL" id="BOPL01000013">
    <property type="protein sequence ID" value="GIK07188.1"/>
    <property type="molecule type" value="Genomic_DNA"/>
</dbReference>
<evidence type="ECO:0000313" key="4">
    <source>
        <dbReference type="Proteomes" id="UP000710440"/>
    </source>
</evidence>
<reference evidence="3 4" key="1">
    <citation type="submission" date="2021-02" db="EMBL/GenBank/DDBJ databases">
        <title>Pan-genome distribution and transcriptional activeness of fungal secondary metabolism genes in Aspergillus section Fumigati.</title>
        <authorList>
            <person name="Takahashi H."/>
            <person name="Umemura M."/>
            <person name="Ninomiya A."/>
            <person name="Kusuya Y."/>
            <person name="Urayama S."/>
            <person name="Shimizu M."/>
            <person name="Watanabe A."/>
            <person name="Kamei K."/>
            <person name="Yaguchi T."/>
            <person name="Hagiwara D."/>
        </authorList>
    </citation>
    <scope>NUCLEOTIDE SEQUENCE [LARGE SCALE GENOMIC DNA]</scope>
    <source>
        <strain evidence="3 4">IFM 47045</strain>
    </source>
</reference>
<comment type="caution">
    <text evidence="3">The sequence shown here is derived from an EMBL/GenBank/DDBJ whole genome shotgun (WGS) entry which is preliminary data.</text>
</comment>
<dbReference type="Pfam" id="PF12770">
    <property type="entry name" value="CHAT"/>
    <property type="match status" value="1"/>
</dbReference>
<feature type="coiled-coil region" evidence="1">
    <location>
        <begin position="443"/>
        <end position="470"/>
    </location>
</feature>
<sequence length="1299" mass="147797">MQNRINEAIKLSTVERVALSLQGRYQLVTDLINVISAKLVAAEGQDDGILWRVLLLELKLEMVRLWMSVENDALAESWSQTLISEWETLSSLLQEHGQKKYLWAETAWSYTIEFYRLKLKTVTAGGSQELFSQALELAERMAISMHGSTPPCFDLAMSIADKVYASQPSVLKIQKSHIYHRSQQYLEASDRIDDAAINMLEVLYSSVRNLNTMTQSLRLLESFLERYPTLHEGYEDGLPRIRHSLLRFKYQVYCEIKRPDLQDYLNDVMEKLETLKLGFSSQPGDLRRELQVRPSDMDSIDQSLINEERNANEGLAVQDWFMWSERKSAGRVVKDIVSRGDFDSRQLSLLFGTQEVENKSDEELLTDLVGNIEKPLPGSIWRRRSQVLRRYLLEDCGHNVTLICLWMALHNQRYQAWKVHFQAYIQAHVKSFKEASNRSSNELDDEEKSFQDIQEFKEALEDRLDLQEAQDTLAYEHYSRQSHILRSMLPQILLAMFLSSTKCRGLNERIGFLDLAEDVSRTQEARWRAMEDYSLWATEIHMMTTISGIRIELGNLHGQDLFQVVDKSVSMLEETESIFGITISNIGTGHALFTHELKSAIGQQGLVWNIGSTAIRILHCAITAINSNAKKRTEGLAGFEKEQHEHYVRRLWYWVQRTKARTLAQHMRLDSVPPDSMLHDMQDELLHGNRREQVKLTNAIQDTKPEARSDMVEKLEHLRCDSEALAGFQHLGYIRECLKTIESPLGESGSTVHEAFAELNLDDPVRKQKPWVAIQARLQRMLHEIDNPEGKLKPKEDEKADLKTLLKSMRAKSISNKGILRILEICMAINNEERLLQDLNTASDTSIFDLNFQLRHLKEEMRQDTLLKKYLDIREGNPLSEDDLQTLCGSGNSKVVFIDWFRVTHLLERDMQVHMLTVRNGVYRLVDLQIDARNVAEAVQGFLTGMRADTKQSRRQNLNLCQSLILPLFQQEIVEQGDTLVISQTEGLYHFPFHAVDYHDETTDKSYDGTPIIAHHPVVYCPSLSALHNSFRTRINASNTAPRIALSIGGVEDQKHPYGSGSVTEIGTKSLQCPDTVFAGPEATLVNFRLHVGQAEIVHVHLHSTFKGGPNDEFTIKPLNQALKFNDRNEDGSAALLTAREIFDINTMRGAHISLVACASGRFDAGTNREDYAVTTDEVTGLVPAWMVAGAGSVVSATWKIMDEYAAEFGKRFFSGLRKLAEEQHQKSLGTTGNGSTGDEDARIETSGALDNWIDLAGLQQSVVMALREKYGAEKGLYSWAGFVLSGYWKMRPWPVTRT</sequence>
<keyword evidence="1" id="KW-0175">Coiled coil</keyword>
<keyword evidence="4" id="KW-1185">Reference proteome</keyword>
<dbReference type="OrthoDB" id="9991317at2759"/>
<organism evidence="3 4">
    <name type="scientific">Aspergillus viridinutans</name>
    <dbReference type="NCBI Taxonomy" id="75553"/>
    <lineage>
        <taxon>Eukaryota</taxon>
        <taxon>Fungi</taxon>
        <taxon>Dikarya</taxon>
        <taxon>Ascomycota</taxon>
        <taxon>Pezizomycotina</taxon>
        <taxon>Eurotiomycetes</taxon>
        <taxon>Eurotiomycetidae</taxon>
        <taxon>Eurotiales</taxon>
        <taxon>Aspergillaceae</taxon>
        <taxon>Aspergillus</taxon>
        <taxon>Aspergillus subgen. Fumigati</taxon>
    </lineage>
</organism>